<evidence type="ECO:0000313" key="4">
    <source>
        <dbReference type="Ensembl" id="ENSGEVP00005019959.1"/>
    </source>
</evidence>
<dbReference type="OrthoDB" id="10249612at2759"/>
<dbReference type="InterPro" id="IPR007702">
    <property type="entry name" value="Janus"/>
</dbReference>
<dbReference type="Proteomes" id="UP000694390">
    <property type="component" value="Unassembled WGS sequence"/>
</dbReference>
<dbReference type="SUPFAM" id="SSF143724">
    <property type="entry name" value="PHP14-like"/>
    <property type="match status" value="1"/>
</dbReference>
<evidence type="ECO:0000256" key="1">
    <source>
        <dbReference type="ARBA" id="ARBA00010971"/>
    </source>
</evidence>
<dbReference type="Gene3D" id="3.50.20.20">
    <property type="entry name" value="Janus/Ocnus"/>
    <property type="match status" value="1"/>
</dbReference>
<feature type="binding site" evidence="3">
    <location>
        <position position="20"/>
    </location>
    <ligand>
        <name>substrate</name>
    </ligand>
</feature>
<dbReference type="PANTHER" id="PTHR12258">
    <property type="entry name" value="JANUS-A/JANUS-B"/>
    <property type="match status" value="1"/>
</dbReference>
<name>A0A8C4WML2_9SAUR</name>
<dbReference type="AlphaFoldDB" id="A0A8C4WML2"/>
<evidence type="ECO:0000256" key="3">
    <source>
        <dbReference type="PIRSR" id="PIRSR607702-2"/>
    </source>
</evidence>
<accession>A0A8C4WML2</accession>
<reference evidence="4" key="1">
    <citation type="submission" date="2025-08" db="UniProtKB">
        <authorList>
            <consortium name="Ensembl"/>
        </authorList>
    </citation>
    <scope>IDENTIFICATION</scope>
</reference>
<dbReference type="Pfam" id="PF05005">
    <property type="entry name" value="Ocnus"/>
    <property type="match status" value="1"/>
</dbReference>
<evidence type="ECO:0000313" key="5">
    <source>
        <dbReference type="Proteomes" id="UP000694390"/>
    </source>
</evidence>
<dbReference type="GO" id="GO:0005829">
    <property type="term" value="C:cytosol"/>
    <property type="evidence" value="ECO:0007669"/>
    <property type="project" value="TreeGrafter"/>
</dbReference>
<dbReference type="PANTHER" id="PTHR12258:SF11">
    <property type="entry name" value="14 KDA PHOSPHOHISTIDINE PHOSPHATASE"/>
    <property type="match status" value="1"/>
</dbReference>
<dbReference type="GO" id="GO:0101006">
    <property type="term" value="F:protein histidine phosphatase activity"/>
    <property type="evidence" value="ECO:0007669"/>
    <property type="project" value="TreeGrafter"/>
</dbReference>
<proteinExistence type="inferred from homology"/>
<dbReference type="InterPro" id="IPR038596">
    <property type="entry name" value="Janus_sf"/>
</dbReference>
<feature type="active site" description="Proton acceptor" evidence="2">
    <location>
        <position position="47"/>
    </location>
</feature>
<sequence length="95" mass="10142">MVRQLESVPTVEIDPDGTFKYILVLVLRVGGAEHQDIIRGTAAAEFHNHIFEKVTGRDCEPGTHIVVLGISGGCSVAPLKPPAGQWGQDLEPSAP</sequence>
<protein>
    <submittedName>
        <fullName evidence="4">Uncharacterized protein</fullName>
    </submittedName>
</protein>
<evidence type="ECO:0000256" key="2">
    <source>
        <dbReference type="PIRSR" id="PIRSR607702-1"/>
    </source>
</evidence>
<keyword evidence="5" id="KW-1185">Reference proteome</keyword>
<comment type="similarity">
    <text evidence="1">Belongs to the janus family.</text>
</comment>
<organism evidence="4 5">
    <name type="scientific">Gopherus evgoodei</name>
    <name type="common">Goodes thornscrub tortoise</name>
    <dbReference type="NCBI Taxonomy" id="1825980"/>
    <lineage>
        <taxon>Eukaryota</taxon>
        <taxon>Metazoa</taxon>
        <taxon>Chordata</taxon>
        <taxon>Craniata</taxon>
        <taxon>Vertebrata</taxon>
        <taxon>Euteleostomi</taxon>
        <taxon>Archelosauria</taxon>
        <taxon>Testudinata</taxon>
        <taxon>Testudines</taxon>
        <taxon>Cryptodira</taxon>
        <taxon>Durocryptodira</taxon>
        <taxon>Testudinoidea</taxon>
        <taxon>Testudinidae</taxon>
        <taxon>Gopherus</taxon>
    </lineage>
</organism>
<reference evidence="4" key="2">
    <citation type="submission" date="2025-09" db="UniProtKB">
        <authorList>
            <consortium name="Ensembl"/>
        </authorList>
    </citation>
    <scope>IDENTIFICATION</scope>
</reference>
<dbReference type="Ensembl" id="ENSGEVT00005020965.1">
    <property type="protein sequence ID" value="ENSGEVP00005019959.1"/>
    <property type="gene ID" value="ENSGEVG00005014173.1"/>
</dbReference>